<dbReference type="KEGG" id="echi:FKX85_09735"/>
<dbReference type="Pfam" id="PF02527">
    <property type="entry name" value="GidB"/>
    <property type="match status" value="1"/>
</dbReference>
<dbReference type="GO" id="GO:0005829">
    <property type="term" value="C:cytosol"/>
    <property type="evidence" value="ECO:0007669"/>
    <property type="project" value="TreeGrafter"/>
</dbReference>
<dbReference type="PANTHER" id="PTHR31760">
    <property type="entry name" value="S-ADENOSYL-L-METHIONINE-DEPENDENT METHYLTRANSFERASES SUPERFAMILY PROTEIN"/>
    <property type="match status" value="1"/>
</dbReference>
<dbReference type="SUPFAM" id="SSF53335">
    <property type="entry name" value="S-adenosyl-L-methionine-dependent methyltransferases"/>
    <property type="match status" value="1"/>
</dbReference>
<feature type="binding site" evidence="6">
    <location>
        <begin position="126"/>
        <end position="127"/>
    </location>
    <ligand>
        <name>S-adenosyl-L-methionine</name>
        <dbReference type="ChEBI" id="CHEBI:59789"/>
    </ligand>
</feature>
<keyword evidence="4 6" id="KW-0808">Transferase</keyword>
<keyword evidence="3 6" id="KW-0489">Methyltransferase</keyword>
<dbReference type="InterPro" id="IPR029063">
    <property type="entry name" value="SAM-dependent_MTases_sf"/>
</dbReference>
<feature type="binding site" evidence="6">
    <location>
        <position position="139"/>
    </location>
    <ligand>
        <name>S-adenosyl-L-methionine</name>
        <dbReference type="ChEBI" id="CHEBI:59789"/>
    </ligand>
</feature>
<dbReference type="PANTHER" id="PTHR31760:SF0">
    <property type="entry name" value="S-ADENOSYL-L-METHIONINE-DEPENDENT METHYLTRANSFERASES SUPERFAMILY PROTEIN"/>
    <property type="match status" value="1"/>
</dbReference>
<gene>
    <name evidence="6 7" type="primary">rsmG</name>
    <name evidence="7" type="ORF">FKX85_09735</name>
</gene>
<keyword evidence="5 6" id="KW-0949">S-adenosyl-L-methionine</keyword>
<protein>
    <recommendedName>
        <fullName evidence="6">Ribosomal RNA small subunit methyltransferase G</fullName>
        <ecNumber evidence="6">2.1.1.-</ecNumber>
    </recommendedName>
    <alternativeName>
        <fullName evidence="6">16S rRNA 7-methylguanosine methyltransferase</fullName>
        <shortName evidence="6">16S rRNA m7G methyltransferase</shortName>
    </alternativeName>
</protein>
<proteinExistence type="inferred from homology"/>
<evidence type="ECO:0000256" key="6">
    <source>
        <dbReference type="HAMAP-Rule" id="MF_00074"/>
    </source>
</evidence>
<keyword evidence="8" id="KW-1185">Reference proteome</keyword>
<dbReference type="RefSeq" id="WP_141614544.1">
    <property type="nucleotide sequence ID" value="NZ_CP041253.1"/>
</dbReference>
<comment type="caution">
    <text evidence="6">Lacks conserved residue(s) required for the propagation of feature annotation.</text>
</comment>
<keyword evidence="1 6" id="KW-0963">Cytoplasm</keyword>
<evidence type="ECO:0000313" key="7">
    <source>
        <dbReference type="EMBL" id="QDH79299.1"/>
    </source>
</evidence>
<dbReference type="PIRSF" id="PIRSF003078">
    <property type="entry name" value="GidB"/>
    <property type="match status" value="1"/>
</dbReference>
<dbReference type="HAMAP" id="MF_00074">
    <property type="entry name" value="16SrRNA_methyltr_G"/>
    <property type="match status" value="1"/>
</dbReference>
<dbReference type="EMBL" id="CP041253">
    <property type="protein sequence ID" value="QDH79299.1"/>
    <property type="molecule type" value="Genomic_DNA"/>
</dbReference>
<dbReference type="EC" id="2.1.1.-" evidence="6"/>
<name>A0A514CHJ5_9BACT</name>
<dbReference type="AlphaFoldDB" id="A0A514CHJ5"/>
<dbReference type="Proteomes" id="UP000316614">
    <property type="component" value="Chromosome"/>
</dbReference>
<organism evidence="7 8">
    <name type="scientific">Echinicola soli</name>
    <dbReference type="NCBI Taxonomy" id="2591634"/>
    <lineage>
        <taxon>Bacteria</taxon>
        <taxon>Pseudomonadati</taxon>
        <taxon>Bacteroidota</taxon>
        <taxon>Cytophagia</taxon>
        <taxon>Cytophagales</taxon>
        <taxon>Cyclobacteriaceae</taxon>
        <taxon>Echinicola</taxon>
    </lineage>
</organism>
<dbReference type="OrthoDB" id="9808773at2"/>
<evidence type="ECO:0000313" key="8">
    <source>
        <dbReference type="Proteomes" id="UP000316614"/>
    </source>
</evidence>
<dbReference type="NCBIfam" id="TIGR00138">
    <property type="entry name" value="rsmG_gidB"/>
    <property type="match status" value="1"/>
</dbReference>
<evidence type="ECO:0000256" key="1">
    <source>
        <dbReference type="ARBA" id="ARBA00022490"/>
    </source>
</evidence>
<dbReference type="CDD" id="cd02440">
    <property type="entry name" value="AdoMet_MTases"/>
    <property type="match status" value="1"/>
</dbReference>
<dbReference type="Gene3D" id="3.40.50.150">
    <property type="entry name" value="Vaccinia Virus protein VP39"/>
    <property type="match status" value="1"/>
</dbReference>
<dbReference type="InterPro" id="IPR003682">
    <property type="entry name" value="rRNA_ssu_MeTfrase_G"/>
</dbReference>
<evidence type="ECO:0000256" key="5">
    <source>
        <dbReference type="ARBA" id="ARBA00022691"/>
    </source>
</evidence>
<dbReference type="GO" id="GO:0070043">
    <property type="term" value="F:rRNA (guanine-N7-)-methyltransferase activity"/>
    <property type="evidence" value="ECO:0007669"/>
    <property type="project" value="UniProtKB-UniRule"/>
</dbReference>
<accession>A0A514CHJ5</accession>
<comment type="function">
    <text evidence="6">Specifically methylates the N7 position of a guanine in 16S rRNA.</text>
</comment>
<comment type="subcellular location">
    <subcellularLocation>
        <location evidence="6">Cytoplasm</location>
    </subcellularLocation>
</comment>
<keyword evidence="2 6" id="KW-0698">rRNA processing</keyword>
<comment type="similarity">
    <text evidence="6">Belongs to the methyltransferase superfamily. RNA methyltransferase RsmG family.</text>
</comment>
<sequence>MNQELDLILSYFPELSEKQKEQFAALGDLYREWNQKINVISRKDMDAFYLHHVLHSLGIAKVMQFEPGTWVLDIGTGGGFPGIPLAILFPGTNFHLVDSIGKKITVVKDIAKALTLSNVEAQQARAESLQRKYDFVVSRAVTRMANFYPWVKGKFKKEDFNEFTNGILYLKGGDVDEEMEELPISYVTYHLDDYFKEEFFETKKVVYVPYEGKR</sequence>
<feature type="binding site" evidence="6">
    <location>
        <position position="75"/>
    </location>
    <ligand>
        <name>S-adenosyl-L-methionine</name>
        <dbReference type="ChEBI" id="CHEBI:59789"/>
    </ligand>
</feature>
<evidence type="ECO:0000256" key="4">
    <source>
        <dbReference type="ARBA" id="ARBA00022679"/>
    </source>
</evidence>
<reference evidence="7 8" key="1">
    <citation type="submission" date="2019-06" db="EMBL/GenBank/DDBJ databases">
        <title>Echinicola alkalisoli sp. nov. isolated from saline soil.</title>
        <authorList>
            <person name="Sun J.-Q."/>
            <person name="Xu L."/>
        </authorList>
    </citation>
    <scope>NUCLEOTIDE SEQUENCE [LARGE SCALE GENOMIC DNA]</scope>
    <source>
        <strain evidence="7 8">LN3S3</strain>
    </source>
</reference>
<evidence type="ECO:0000256" key="2">
    <source>
        <dbReference type="ARBA" id="ARBA00022552"/>
    </source>
</evidence>
<evidence type="ECO:0000256" key="3">
    <source>
        <dbReference type="ARBA" id="ARBA00022603"/>
    </source>
</evidence>
<feature type="binding site" evidence="6">
    <location>
        <position position="80"/>
    </location>
    <ligand>
        <name>S-adenosyl-L-methionine</name>
        <dbReference type="ChEBI" id="CHEBI:59789"/>
    </ligand>
</feature>